<evidence type="ECO:0000313" key="1">
    <source>
        <dbReference type="EMBL" id="KAH3773091.1"/>
    </source>
</evidence>
<keyword evidence="2" id="KW-1185">Reference proteome</keyword>
<sequence>MFVAIEFTGRNRKTAIKGVSSAAENSSSWISFHRNHTSWNLLKHIGPIIIVGSPNEQEPATGSYCSDNHCRLTICLVTDPYVQIHY</sequence>
<evidence type="ECO:0000313" key="2">
    <source>
        <dbReference type="Proteomes" id="UP000828390"/>
    </source>
</evidence>
<name>A0A9D4IF52_DREPO</name>
<reference evidence="1" key="1">
    <citation type="journal article" date="2019" name="bioRxiv">
        <title>The Genome of the Zebra Mussel, Dreissena polymorpha: A Resource for Invasive Species Research.</title>
        <authorList>
            <person name="McCartney M.A."/>
            <person name="Auch B."/>
            <person name="Kono T."/>
            <person name="Mallez S."/>
            <person name="Zhang Y."/>
            <person name="Obille A."/>
            <person name="Becker A."/>
            <person name="Abrahante J.E."/>
            <person name="Garbe J."/>
            <person name="Badalamenti J.P."/>
            <person name="Herman A."/>
            <person name="Mangelson H."/>
            <person name="Liachko I."/>
            <person name="Sullivan S."/>
            <person name="Sone E.D."/>
            <person name="Koren S."/>
            <person name="Silverstein K.A.T."/>
            <person name="Beckman K.B."/>
            <person name="Gohl D.M."/>
        </authorList>
    </citation>
    <scope>NUCLEOTIDE SEQUENCE</scope>
    <source>
        <strain evidence="1">Duluth1</strain>
        <tissue evidence="1">Whole animal</tissue>
    </source>
</reference>
<proteinExistence type="predicted"/>
<dbReference type="EMBL" id="JAIWYP010000009">
    <property type="protein sequence ID" value="KAH3773091.1"/>
    <property type="molecule type" value="Genomic_DNA"/>
</dbReference>
<organism evidence="1 2">
    <name type="scientific">Dreissena polymorpha</name>
    <name type="common">Zebra mussel</name>
    <name type="synonym">Mytilus polymorpha</name>
    <dbReference type="NCBI Taxonomy" id="45954"/>
    <lineage>
        <taxon>Eukaryota</taxon>
        <taxon>Metazoa</taxon>
        <taxon>Spiralia</taxon>
        <taxon>Lophotrochozoa</taxon>
        <taxon>Mollusca</taxon>
        <taxon>Bivalvia</taxon>
        <taxon>Autobranchia</taxon>
        <taxon>Heteroconchia</taxon>
        <taxon>Euheterodonta</taxon>
        <taxon>Imparidentia</taxon>
        <taxon>Neoheterodontei</taxon>
        <taxon>Myida</taxon>
        <taxon>Dreissenoidea</taxon>
        <taxon>Dreissenidae</taxon>
        <taxon>Dreissena</taxon>
    </lineage>
</organism>
<gene>
    <name evidence="1" type="ORF">DPMN_174443</name>
</gene>
<protein>
    <submittedName>
        <fullName evidence="1">Uncharacterized protein</fullName>
    </submittedName>
</protein>
<comment type="caution">
    <text evidence="1">The sequence shown here is derived from an EMBL/GenBank/DDBJ whole genome shotgun (WGS) entry which is preliminary data.</text>
</comment>
<dbReference type="AlphaFoldDB" id="A0A9D4IF52"/>
<accession>A0A9D4IF52</accession>
<reference evidence="1" key="2">
    <citation type="submission" date="2020-11" db="EMBL/GenBank/DDBJ databases">
        <authorList>
            <person name="McCartney M.A."/>
            <person name="Auch B."/>
            <person name="Kono T."/>
            <person name="Mallez S."/>
            <person name="Becker A."/>
            <person name="Gohl D.M."/>
            <person name="Silverstein K.A.T."/>
            <person name="Koren S."/>
            <person name="Bechman K.B."/>
            <person name="Herman A."/>
            <person name="Abrahante J.E."/>
            <person name="Garbe J."/>
        </authorList>
    </citation>
    <scope>NUCLEOTIDE SEQUENCE</scope>
    <source>
        <strain evidence="1">Duluth1</strain>
        <tissue evidence="1">Whole animal</tissue>
    </source>
</reference>
<dbReference type="Proteomes" id="UP000828390">
    <property type="component" value="Unassembled WGS sequence"/>
</dbReference>